<dbReference type="GO" id="GO:0008782">
    <property type="term" value="F:adenosylhomocysteine nucleosidase activity"/>
    <property type="evidence" value="ECO:0007669"/>
    <property type="project" value="TreeGrafter"/>
</dbReference>
<dbReference type="InterPro" id="IPR000845">
    <property type="entry name" value="Nucleoside_phosphorylase_d"/>
</dbReference>
<dbReference type="GO" id="GO:0009116">
    <property type="term" value="P:nucleoside metabolic process"/>
    <property type="evidence" value="ECO:0007669"/>
    <property type="project" value="InterPro"/>
</dbReference>
<dbReference type="GO" id="GO:0019284">
    <property type="term" value="P:L-methionine salvage from S-adenosylmethionine"/>
    <property type="evidence" value="ECO:0007669"/>
    <property type="project" value="TreeGrafter"/>
</dbReference>
<dbReference type="Proteomes" id="UP000635606">
    <property type="component" value="Unassembled WGS sequence"/>
</dbReference>
<dbReference type="Gene3D" id="3.40.50.1580">
    <property type="entry name" value="Nucleoside phosphorylase domain"/>
    <property type="match status" value="1"/>
</dbReference>
<name>A0A8J4E9B2_9ACTN</name>
<evidence type="ECO:0000313" key="2">
    <source>
        <dbReference type="EMBL" id="GIJ67045.1"/>
    </source>
</evidence>
<proteinExistence type="predicted"/>
<accession>A0A8J4E9B2</accession>
<comment type="caution">
    <text evidence="2">The sequence shown here is derived from an EMBL/GenBank/DDBJ whole genome shotgun (WGS) entry which is preliminary data.</text>
</comment>
<keyword evidence="3" id="KW-1185">Reference proteome</keyword>
<sequence>MTPNQAVVLTTVADECHAVLDLLGGPPPGLVRRREKRETLYETGVFTGERSTWLVRVAETGPGNTTAAVAVERARAVFRPDVILLVGVAGGLRGVDRGDVVVADPVYEAGPGTLTRTHRPSERLLQHGRGVARNALWRNRIQPTTSARAVVGPVVAAHPETPCGDAVAVEPEGSGFLHAASLNRSVEALVVRGICDLSGDRSWRRVAARSAAAFAVAVLDAAGRPGPRPYCVGRARAMTSSVVSGLGG</sequence>
<feature type="domain" description="Nucleoside phosphorylase" evidence="1">
    <location>
        <begin position="42"/>
        <end position="214"/>
    </location>
</feature>
<dbReference type="SUPFAM" id="SSF53167">
    <property type="entry name" value="Purine and uridine phosphorylases"/>
    <property type="match status" value="1"/>
</dbReference>
<dbReference type="GO" id="GO:0008930">
    <property type="term" value="F:methylthioadenosine nucleosidase activity"/>
    <property type="evidence" value="ECO:0007669"/>
    <property type="project" value="TreeGrafter"/>
</dbReference>
<dbReference type="PANTHER" id="PTHR46832">
    <property type="entry name" value="5'-METHYLTHIOADENOSINE/S-ADENOSYLHOMOCYSTEINE NUCLEOSIDASE"/>
    <property type="match status" value="1"/>
</dbReference>
<dbReference type="EMBL" id="BOPH01000022">
    <property type="protein sequence ID" value="GIJ67045.1"/>
    <property type="molecule type" value="Genomic_DNA"/>
</dbReference>
<reference evidence="2" key="1">
    <citation type="submission" date="2021-01" db="EMBL/GenBank/DDBJ databases">
        <title>Whole genome shotgun sequence of Virgisporangium ochraceum NBRC 16418.</title>
        <authorList>
            <person name="Komaki H."/>
            <person name="Tamura T."/>
        </authorList>
    </citation>
    <scope>NUCLEOTIDE SEQUENCE</scope>
    <source>
        <strain evidence="2">NBRC 16418</strain>
    </source>
</reference>
<organism evidence="2 3">
    <name type="scientific">Virgisporangium ochraceum</name>
    <dbReference type="NCBI Taxonomy" id="65505"/>
    <lineage>
        <taxon>Bacteria</taxon>
        <taxon>Bacillati</taxon>
        <taxon>Actinomycetota</taxon>
        <taxon>Actinomycetes</taxon>
        <taxon>Micromonosporales</taxon>
        <taxon>Micromonosporaceae</taxon>
        <taxon>Virgisporangium</taxon>
    </lineage>
</organism>
<evidence type="ECO:0000259" key="1">
    <source>
        <dbReference type="Pfam" id="PF01048"/>
    </source>
</evidence>
<evidence type="ECO:0000313" key="3">
    <source>
        <dbReference type="Proteomes" id="UP000635606"/>
    </source>
</evidence>
<dbReference type="RefSeq" id="WP_203927006.1">
    <property type="nucleotide sequence ID" value="NZ_BOPH01000022.1"/>
</dbReference>
<dbReference type="InterPro" id="IPR035994">
    <property type="entry name" value="Nucleoside_phosphorylase_sf"/>
</dbReference>
<gene>
    <name evidence="2" type="ORF">Voc01_019620</name>
</gene>
<protein>
    <recommendedName>
        <fullName evidence="1">Nucleoside phosphorylase domain-containing protein</fullName>
    </recommendedName>
</protein>
<dbReference type="PANTHER" id="PTHR46832:SF1">
    <property type="entry name" value="5'-METHYLTHIOADENOSINE_S-ADENOSYLHOMOCYSTEINE NUCLEOSIDASE"/>
    <property type="match status" value="1"/>
</dbReference>
<dbReference type="GO" id="GO:0005829">
    <property type="term" value="C:cytosol"/>
    <property type="evidence" value="ECO:0007669"/>
    <property type="project" value="TreeGrafter"/>
</dbReference>
<dbReference type="Pfam" id="PF01048">
    <property type="entry name" value="PNP_UDP_1"/>
    <property type="match status" value="1"/>
</dbReference>
<dbReference type="AlphaFoldDB" id="A0A8J4E9B2"/>